<reference evidence="3" key="1">
    <citation type="submission" date="2018-09" db="EMBL/GenBank/DDBJ databases">
        <title>The complete genome of Acinetobacter sp. strain WCHAc010005.</title>
        <authorList>
            <person name="Hu Y."/>
            <person name="Long H."/>
            <person name="Feng Y."/>
            <person name="Zong Z."/>
        </authorList>
    </citation>
    <scope>NUCLEOTIDE SEQUENCE [LARGE SCALE GENOMIC DNA]</scope>
    <source>
        <strain evidence="3">WCHAc010005</strain>
    </source>
</reference>
<protein>
    <recommendedName>
        <fullName evidence="4">SRPBCC family protein</fullName>
    </recommendedName>
</protein>
<keyword evidence="1" id="KW-0732">Signal</keyword>
<dbReference type="Proteomes" id="UP000263753">
    <property type="component" value="Chromosome"/>
</dbReference>
<evidence type="ECO:0000256" key="1">
    <source>
        <dbReference type="SAM" id="SignalP"/>
    </source>
</evidence>
<gene>
    <name evidence="2" type="ORF">CDG60_16025</name>
</gene>
<accession>A0A3B7M0Q2</accession>
<dbReference type="KEGG" id="achi:CDG60_16025"/>
<feature type="signal peptide" evidence="1">
    <location>
        <begin position="1"/>
        <end position="21"/>
    </location>
</feature>
<proteinExistence type="predicted"/>
<dbReference type="RefSeq" id="WP_087512826.1">
    <property type="nucleotide sequence ID" value="NZ_CP032134.1"/>
</dbReference>
<feature type="chain" id="PRO_5017789639" description="SRPBCC family protein" evidence="1">
    <location>
        <begin position="22"/>
        <end position="172"/>
    </location>
</feature>
<name>A0A3B7M0Q2_9GAMM</name>
<dbReference type="AlphaFoldDB" id="A0A3B7M0Q2"/>
<evidence type="ECO:0000313" key="3">
    <source>
        <dbReference type="Proteomes" id="UP000263753"/>
    </source>
</evidence>
<dbReference type="EMBL" id="CP032134">
    <property type="protein sequence ID" value="AXY57935.1"/>
    <property type="molecule type" value="Genomic_DNA"/>
</dbReference>
<evidence type="ECO:0008006" key="4">
    <source>
        <dbReference type="Google" id="ProtNLM"/>
    </source>
</evidence>
<sequence length="172" mass="18771">MKKLTTAILFGALCTVPVAYANTPQPSVENAQKFIVEVLNAKATTFWSTPPSFVSNAKFKDKKIISASGDRCTTEVTVSYQESNILIDDRGSYVSKSNTATIAWNNISNVKRPYPNSSGEDIVIEGSITWNGGLTTSGVSFMADSVAMAKRLETAMNFLREQCDTKKSQYGF</sequence>
<organism evidence="2 3">
    <name type="scientific">Acinetobacter chinensis</name>
    <dbReference type="NCBI Taxonomy" id="2004650"/>
    <lineage>
        <taxon>Bacteria</taxon>
        <taxon>Pseudomonadati</taxon>
        <taxon>Pseudomonadota</taxon>
        <taxon>Gammaproteobacteria</taxon>
        <taxon>Moraxellales</taxon>
        <taxon>Moraxellaceae</taxon>
        <taxon>Acinetobacter</taxon>
    </lineage>
</organism>
<evidence type="ECO:0000313" key="2">
    <source>
        <dbReference type="EMBL" id="AXY57935.1"/>
    </source>
</evidence>